<evidence type="ECO:0000256" key="3">
    <source>
        <dbReference type="ARBA" id="ARBA00022741"/>
    </source>
</evidence>
<evidence type="ECO:0000256" key="4">
    <source>
        <dbReference type="ARBA" id="ARBA00022840"/>
    </source>
</evidence>
<organism evidence="8 9">
    <name type="scientific">Qipengyuania spongiae</name>
    <dbReference type="NCBI Taxonomy" id="2909673"/>
    <lineage>
        <taxon>Bacteria</taxon>
        <taxon>Pseudomonadati</taxon>
        <taxon>Pseudomonadota</taxon>
        <taxon>Alphaproteobacteria</taxon>
        <taxon>Sphingomonadales</taxon>
        <taxon>Erythrobacteraceae</taxon>
        <taxon>Qipengyuania</taxon>
    </lineage>
</organism>
<comment type="function">
    <text evidence="6">Ligates lysine onto the cytidine present at position 34 of the AUA codon-specific tRNA(Ile) that contains the anticodon CAU, in an ATP-dependent manner. Cytidine is converted to lysidine, thus changing the amino acid specificity of the tRNA from methionine to isoleucine.</text>
</comment>
<dbReference type="GO" id="GO:0032267">
    <property type="term" value="F:tRNA(Ile)-lysidine synthase activity"/>
    <property type="evidence" value="ECO:0007669"/>
    <property type="project" value="UniProtKB-EC"/>
</dbReference>
<dbReference type="EC" id="6.3.4.19" evidence="6"/>
<proteinExistence type="inferred from homology"/>
<keyword evidence="6" id="KW-0963">Cytoplasm</keyword>
<keyword evidence="3" id="KW-0547">Nucleotide-binding</keyword>
<dbReference type="InterPro" id="IPR012094">
    <property type="entry name" value="tRNA_Ile_lys_synt"/>
</dbReference>
<reference evidence="8" key="1">
    <citation type="submission" date="2022-02" db="EMBL/GenBank/DDBJ databases">
        <title>Qipengyuania spongiae sp. nov., isolated from marine sponge.</title>
        <authorList>
            <person name="Li Z."/>
            <person name="Zhang M."/>
        </authorList>
    </citation>
    <scope>NUCLEOTIDE SEQUENCE</scope>
    <source>
        <strain evidence="8">PHS-Z21</strain>
    </source>
</reference>
<dbReference type="InterPro" id="IPR012795">
    <property type="entry name" value="tRNA_Ile_lys_synt_N"/>
</dbReference>
<dbReference type="Proteomes" id="UP001065265">
    <property type="component" value="Chromosome"/>
</dbReference>
<keyword evidence="4" id="KW-0067">ATP-binding</keyword>
<keyword evidence="1 6" id="KW-0436">Ligase</keyword>
<dbReference type="RefSeq" id="WP_420910653.1">
    <property type="nucleotide sequence ID" value="NZ_CP092471.1"/>
</dbReference>
<dbReference type="PANTHER" id="PTHR43033:SF5">
    <property type="entry name" value="TRNA(ILE)-LYSIDINE SYNTHETASE"/>
    <property type="match status" value="1"/>
</dbReference>
<dbReference type="SUPFAM" id="SSF52402">
    <property type="entry name" value="Adenine nucleotide alpha hydrolases-like"/>
    <property type="match status" value="1"/>
</dbReference>
<accession>A0ABY5T5V0</accession>
<protein>
    <recommendedName>
        <fullName evidence="6">tRNA(Ile)-lysidine synthase</fullName>
        <ecNumber evidence="6">6.3.4.19</ecNumber>
    </recommendedName>
    <alternativeName>
        <fullName evidence="6">tRNA(Ile)-2-lysyl-cytidine synthase</fullName>
    </alternativeName>
    <alternativeName>
        <fullName evidence="6">tRNA(Ile)-lysidine synthetase</fullName>
    </alternativeName>
</protein>
<evidence type="ECO:0000256" key="6">
    <source>
        <dbReference type="HAMAP-Rule" id="MF_01161"/>
    </source>
</evidence>
<dbReference type="Pfam" id="PF01171">
    <property type="entry name" value="ATP_bind_3"/>
    <property type="match status" value="1"/>
</dbReference>
<sequence length="278" mass="29414">MAMLALAHAALGDRIEVATVDHGLRSEAAGECALVARHCASHGIPCQILSVNVGGGNLQDRARAARYAALGAWGEARGLTAIATAHHADDQAETILMRLNRGSGLAGLAGIRSSGMVEKCGLPVIRPLLSFRKAELRGVVERVGIPYAEDPSNRDETFERVRIRRALADADWLDPVALARSAAHLEEAEQALQSLADRAWADGAKTEHGRVLVPNTHPIEISARLIARAITVLGGLTSPGEVLAYLKTAKPKGNLAGILLETCGDAYICTPEPPRRTG</sequence>
<evidence type="ECO:0000256" key="1">
    <source>
        <dbReference type="ARBA" id="ARBA00022598"/>
    </source>
</evidence>
<comment type="subcellular location">
    <subcellularLocation>
        <location evidence="6">Cytoplasm</location>
    </subcellularLocation>
</comment>
<name>A0ABY5T5V0_9SPHN</name>
<gene>
    <name evidence="6 8" type="primary">tilS</name>
    <name evidence="8" type="ORF">L1F33_05115</name>
</gene>
<evidence type="ECO:0000256" key="2">
    <source>
        <dbReference type="ARBA" id="ARBA00022694"/>
    </source>
</evidence>
<keyword evidence="2 6" id="KW-0819">tRNA processing</keyword>
<dbReference type="HAMAP" id="MF_01161">
    <property type="entry name" value="tRNA_Ile_lys_synt"/>
    <property type="match status" value="1"/>
</dbReference>
<evidence type="ECO:0000256" key="5">
    <source>
        <dbReference type="ARBA" id="ARBA00048539"/>
    </source>
</evidence>
<dbReference type="InterPro" id="IPR011063">
    <property type="entry name" value="TilS/TtcA_N"/>
</dbReference>
<dbReference type="PANTHER" id="PTHR43033">
    <property type="entry name" value="TRNA(ILE)-LYSIDINE SYNTHASE-RELATED"/>
    <property type="match status" value="1"/>
</dbReference>
<evidence type="ECO:0000313" key="9">
    <source>
        <dbReference type="Proteomes" id="UP001065265"/>
    </source>
</evidence>
<comment type="caution">
    <text evidence="6">Lacks conserved residue(s) required for the propagation of feature annotation.</text>
</comment>
<dbReference type="NCBIfam" id="TIGR02432">
    <property type="entry name" value="lysidine_TilS_N"/>
    <property type="match status" value="1"/>
</dbReference>
<keyword evidence="9" id="KW-1185">Reference proteome</keyword>
<dbReference type="InterPro" id="IPR014729">
    <property type="entry name" value="Rossmann-like_a/b/a_fold"/>
</dbReference>
<comment type="catalytic activity">
    <reaction evidence="5 6">
        <text>cytidine(34) in tRNA(Ile2) + L-lysine + ATP = lysidine(34) in tRNA(Ile2) + AMP + diphosphate + H(+)</text>
        <dbReference type="Rhea" id="RHEA:43744"/>
        <dbReference type="Rhea" id="RHEA-COMP:10625"/>
        <dbReference type="Rhea" id="RHEA-COMP:10670"/>
        <dbReference type="ChEBI" id="CHEBI:15378"/>
        <dbReference type="ChEBI" id="CHEBI:30616"/>
        <dbReference type="ChEBI" id="CHEBI:32551"/>
        <dbReference type="ChEBI" id="CHEBI:33019"/>
        <dbReference type="ChEBI" id="CHEBI:82748"/>
        <dbReference type="ChEBI" id="CHEBI:83665"/>
        <dbReference type="ChEBI" id="CHEBI:456215"/>
        <dbReference type="EC" id="6.3.4.19"/>
    </reaction>
</comment>
<dbReference type="EMBL" id="CP092471">
    <property type="protein sequence ID" value="UVI40324.1"/>
    <property type="molecule type" value="Genomic_DNA"/>
</dbReference>
<comment type="similarity">
    <text evidence="6">Belongs to the tRNA(Ile)-lysidine synthase family.</text>
</comment>
<dbReference type="Gene3D" id="3.40.50.620">
    <property type="entry name" value="HUPs"/>
    <property type="match status" value="1"/>
</dbReference>
<feature type="domain" description="tRNA(Ile)-lysidine/2-thiocytidine synthase N-terminal" evidence="7">
    <location>
        <begin position="6"/>
        <end position="165"/>
    </location>
</feature>
<dbReference type="CDD" id="cd01992">
    <property type="entry name" value="TilS_N"/>
    <property type="match status" value="1"/>
</dbReference>
<evidence type="ECO:0000259" key="7">
    <source>
        <dbReference type="Pfam" id="PF01171"/>
    </source>
</evidence>
<evidence type="ECO:0000313" key="8">
    <source>
        <dbReference type="EMBL" id="UVI40324.1"/>
    </source>
</evidence>